<dbReference type="PANTHER" id="PTHR37287:SF1">
    <property type="entry name" value="INO EIGHTY SUBUNIT 1"/>
    <property type="match status" value="1"/>
</dbReference>
<dbReference type="Proteomes" id="UP000799421">
    <property type="component" value="Unassembled WGS sequence"/>
</dbReference>
<evidence type="ECO:0008006" key="4">
    <source>
        <dbReference type="Google" id="ProtNLM"/>
    </source>
</evidence>
<evidence type="ECO:0000313" key="2">
    <source>
        <dbReference type="EMBL" id="KAF2863644.1"/>
    </source>
</evidence>
<feature type="region of interest" description="Disordered" evidence="1">
    <location>
        <begin position="157"/>
        <end position="180"/>
    </location>
</feature>
<feature type="compositionally biased region" description="Low complexity" evidence="1">
    <location>
        <begin position="1"/>
        <end position="19"/>
    </location>
</feature>
<feature type="region of interest" description="Disordered" evidence="1">
    <location>
        <begin position="355"/>
        <end position="375"/>
    </location>
</feature>
<proteinExistence type="predicted"/>
<protein>
    <recommendedName>
        <fullName evidence="4">Ino eighty subunit 1</fullName>
    </recommendedName>
</protein>
<feature type="compositionally biased region" description="Low complexity" evidence="1">
    <location>
        <begin position="410"/>
        <end position="422"/>
    </location>
</feature>
<keyword evidence="3" id="KW-1185">Reference proteome</keyword>
<gene>
    <name evidence="2" type="ORF">K470DRAFT_241196</name>
</gene>
<dbReference type="InterPro" id="IPR038014">
    <property type="entry name" value="Ies1"/>
</dbReference>
<dbReference type="GO" id="GO:0031011">
    <property type="term" value="C:Ino80 complex"/>
    <property type="evidence" value="ECO:0007669"/>
    <property type="project" value="InterPro"/>
</dbReference>
<dbReference type="OrthoDB" id="5413003at2759"/>
<feature type="compositionally biased region" description="Low complexity" evidence="1">
    <location>
        <begin position="167"/>
        <end position="178"/>
    </location>
</feature>
<organism evidence="2 3">
    <name type="scientific">Piedraia hortae CBS 480.64</name>
    <dbReference type="NCBI Taxonomy" id="1314780"/>
    <lineage>
        <taxon>Eukaryota</taxon>
        <taxon>Fungi</taxon>
        <taxon>Dikarya</taxon>
        <taxon>Ascomycota</taxon>
        <taxon>Pezizomycotina</taxon>
        <taxon>Dothideomycetes</taxon>
        <taxon>Dothideomycetidae</taxon>
        <taxon>Capnodiales</taxon>
        <taxon>Piedraiaceae</taxon>
        <taxon>Piedraia</taxon>
    </lineage>
</organism>
<feature type="region of interest" description="Disordered" evidence="1">
    <location>
        <begin position="392"/>
        <end position="437"/>
    </location>
</feature>
<sequence length="550" mass="61197">MQSGPASPKPAPSASGSGSKMKHVKKPDGIPLWRADIQYDFLHAVFHDQTRCFHKPRRHRSPEDETEKFTFAQIYLDAMASSSKCSKLLKEKLLSPTIPTSGSEQATSPPSSCEAKLAMAMVCLLINIGRMNTTLNFFPQMRAQLRTYHSIPSLQVHGADSPVRGGPTSVPSTPNSSNYKQLQDAPRLKAILKGCVEDEPTPTSLEDLLSITTKPRTNAVNLVFILAQFAPRVTELHFPAGIEFFDLIMRRDLESRSRARAFLWLIWFYLEGGDEQSLTKKPFGSGQHVPELRVLSEEEAARENVDTAEEIAYGERKREERIAVLATEPSPAMTALNRARREKAAMLNEMHLPLSEDDGMGVSTRSPSPAVGAKGGKVGDVVFEAVTTSPLRQTKTVKRRPPARKEEELGGLPSSPSAAGGSIPKRKTPAVAKRSSEVNSILSARLESIYRVAKRQRDSSTAIKRAFRRLKKLPSDYDSEEERIKRSAADNGDAPNTHVLLGGLGRVEGEENDYGEEAHYISDTFRRSRLVLEREYNEWDDRLPQHMYHQ</sequence>
<dbReference type="AlphaFoldDB" id="A0A6A7C834"/>
<dbReference type="PANTHER" id="PTHR37287">
    <property type="entry name" value="INO EIGHTY SUBUNIT 1"/>
    <property type="match status" value="1"/>
</dbReference>
<feature type="region of interest" description="Disordered" evidence="1">
    <location>
        <begin position="1"/>
        <end position="25"/>
    </location>
</feature>
<accession>A0A6A7C834</accession>
<reference evidence="2" key="1">
    <citation type="journal article" date="2020" name="Stud. Mycol.">
        <title>101 Dothideomycetes genomes: a test case for predicting lifestyles and emergence of pathogens.</title>
        <authorList>
            <person name="Haridas S."/>
            <person name="Albert R."/>
            <person name="Binder M."/>
            <person name="Bloem J."/>
            <person name="Labutti K."/>
            <person name="Salamov A."/>
            <person name="Andreopoulos B."/>
            <person name="Baker S."/>
            <person name="Barry K."/>
            <person name="Bills G."/>
            <person name="Bluhm B."/>
            <person name="Cannon C."/>
            <person name="Castanera R."/>
            <person name="Culley D."/>
            <person name="Daum C."/>
            <person name="Ezra D."/>
            <person name="Gonzalez J."/>
            <person name="Henrissat B."/>
            <person name="Kuo A."/>
            <person name="Liang C."/>
            <person name="Lipzen A."/>
            <person name="Lutzoni F."/>
            <person name="Magnuson J."/>
            <person name="Mondo S."/>
            <person name="Nolan M."/>
            <person name="Ohm R."/>
            <person name="Pangilinan J."/>
            <person name="Park H.-J."/>
            <person name="Ramirez L."/>
            <person name="Alfaro M."/>
            <person name="Sun H."/>
            <person name="Tritt A."/>
            <person name="Yoshinaga Y."/>
            <person name="Zwiers L.-H."/>
            <person name="Turgeon B."/>
            <person name="Goodwin S."/>
            <person name="Spatafora J."/>
            <person name="Crous P."/>
            <person name="Grigoriev I."/>
        </authorList>
    </citation>
    <scope>NUCLEOTIDE SEQUENCE</scope>
    <source>
        <strain evidence="2">CBS 480.64</strain>
    </source>
</reference>
<evidence type="ECO:0000256" key="1">
    <source>
        <dbReference type="SAM" id="MobiDB-lite"/>
    </source>
</evidence>
<name>A0A6A7C834_9PEZI</name>
<evidence type="ECO:0000313" key="3">
    <source>
        <dbReference type="Proteomes" id="UP000799421"/>
    </source>
</evidence>
<dbReference type="EMBL" id="MU005960">
    <property type="protein sequence ID" value="KAF2863644.1"/>
    <property type="molecule type" value="Genomic_DNA"/>
</dbReference>